<evidence type="ECO:0000313" key="2">
    <source>
        <dbReference type="EMBL" id="GIX85301.1"/>
    </source>
</evidence>
<dbReference type="EMBL" id="BPLR01021046">
    <property type="protein sequence ID" value="GIX85301.1"/>
    <property type="molecule type" value="Genomic_DNA"/>
</dbReference>
<dbReference type="Proteomes" id="UP001054945">
    <property type="component" value="Unassembled WGS sequence"/>
</dbReference>
<evidence type="ECO:0000313" key="3">
    <source>
        <dbReference type="Proteomes" id="UP001054945"/>
    </source>
</evidence>
<feature type="compositionally biased region" description="Basic and acidic residues" evidence="1">
    <location>
        <begin position="106"/>
        <end position="116"/>
    </location>
</feature>
<keyword evidence="3" id="KW-1185">Reference proteome</keyword>
<gene>
    <name evidence="2" type="ORF">CEXT_758961</name>
</gene>
<proteinExistence type="predicted"/>
<organism evidence="2 3">
    <name type="scientific">Caerostris extrusa</name>
    <name type="common">Bark spider</name>
    <name type="synonym">Caerostris bankana</name>
    <dbReference type="NCBI Taxonomy" id="172846"/>
    <lineage>
        <taxon>Eukaryota</taxon>
        <taxon>Metazoa</taxon>
        <taxon>Ecdysozoa</taxon>
        <taxon>Arthropoda</taxon>
        <taxon>Chelicerata</taxon>
        <taxon>Arachnida</taxon>
        <taxon>Araneae</taxon>
        <taxon>Araneomorphae</taxon>
        <taxon>Entelegynae</taxon>
        <taxon>Araneoidea</taxon>
        <taxon>Araneidae</taxon>
        <taxon>Caerostris</taxon>
    </lineage>
</organism>
<protein>
    <submittedName>
        <fullName evidence="2">Uncharacterized protein</fullName>
    </submittedName>
</protein>
<evidence type="ECO:0000256" key="1">
    <source>
        <dbReference type="SAM" id="MobiDB-lite"/>
    </source>
</evidence>
<dbReference type="AlphaFoldDB" id="A0AAV4NNK0"/>
<feature type="region of interest" description="Disordered" evidence="1">
    <location>
        <begin position="91"/>
        <end position="116"/>
    </location>
</feature>
<accession>A0AAV4NNK0</accession>
<reference evidence="2 3" key="1">
    <citation type="submission" date="2021-06" db="EMBL/GenBank/DDBJ databases">
        <title>Caerostris extrusa draft genome.</title>
        <authorList>
            <person name="Kono N."/>
            <person name="Arakawa K."/>
        </authorList>
    </citation>
    <scope>NUCLEOTIDE SEQUENCE [LARGE SCALE GENOMIC DNA]</scope>
</reference>
<name>A0AAV4NNK0_CAEEX</name>
<comment type="caution">
    <text evidence="2">The sequence shown here is derived from an EMBL/GenBank/DDBJ whole genome shotgun (WGS) entry which is preliminary data.</text>
</comment>
<sequence>MNSNKFIALPLAVLMYPQENLTRGDTEYERRDRTYILYYGRLTQRSVWCIPRRTPTKMKPVTPAGVQPSARACAGGDEDYVGVLNVKNLNGKDGNDMQYHQQTETTDDKVKLPRNT</sequence>